<dbReference type="RefSeq" id="XP_001312894.1">
    <property type="nucleotide sequence ID" value="XM_001312893.1"/>
</dbReference>
<accession>A2F571</accession>
<dbReference type="Proteomes" id="UP000001542">
    <property type="component" value="Unassembled WGS sequence"/>
</dbReference>
<dbReference type="AlphaFoldDB" id="A2F571"/>
<protein>
    <submittedName>
        <fullName evidence="2">Uncharacterized protein</fullName>
    </submittedName>
</protein>
<dbReference type="VEuPathDB" id="TrichDB:TVAGG3_0496080"/>
<keyword evidence="1" id="KW-0175">Coiled coil</keyword>
<sequence>MSGIDVSLPILPLSDSEPQVHTPSKSSLISQISSIVQNFPVKNLNLPLLTANLSTGKQLGMNVHTLLSINKVLTLSDKELKLVEGSICIIVQEALNYVKINASNSSLSIDSFASSNSEIEISNLKQEILENKQKLEDLTKDITKMNEINQDLQENLINNQNQKLNISAKLAQLKQEQSNERTKHIKETINLQETILTLKSNIKAERLKLSHKRELSNQLRDENALLAEENTQLQLKLQSKKQKISRLKSQLANLNTKLMNSESKIKETEQLLQEKPENSFDNSTQLSLSLIDNSEQYTEAIDKLNNQLELQSIEIQILSKKKTQLLLLFHSLNDICRILEARIKSLQSQNRVLNQKSSFFSEKLTELTKEHEELKLTMNYKSDLYNQIREILEIDENEKIIDEIRRLKKNDSSKQNNQLVQLMKCHSLFILQVLENQNPEFDLNSTEVSFIDSEEHNNKIKELIKLADHHINDFISQNSIKTSNKSNTTNEKEIITKLIESSSLEDARLVYHYQIEKNLYLLKQIKEISKENKYLKDILLNIKEVLGLQCDDHDIPAEIVDKINIYNSFIQNLSKILKKKQLNEITNEILFQNRLITILDRSVRKELQFEGDLADLPQYIIKNLSFKN</sequence>
<dbReference type="VEuPathDB" id="TrichDB:TVAG_267330"/>
<dbReference type="InParanoid" id="A2F571"/>
<dbReference type="EMBL" id="DS113619">
    <property type="protein sequence ID" value="EAX99964.1"/>
    <property type="molecule type" value="Genomic_DNA"/>
</dbReference>
<reference evidence="2" key="1">
    <citation type="submission" date="2006-10" db="EMBL/GenBank/DDBJ databases">
        <authorList>
            <person name="Amadeo P."/>
            <person name="Zhao Q."/>
            <person name="Wortman J."/>
            <person name="Fraser-Liggett C."/>
            <person name="Carlton J."/>
        </authorList>
    </citation>
    <scope>NUCLEOTIDE SEQUENCE</scope>
    <source>
        <strain evidence="2">G3</strain>
    </source>
</reference>
<dbReference type="KEGG" id="tva:4757784"/>
<evidence type="ECO:0000256" key="1">
    <source>
        <dbReference type="SAM" id="Coils"/>
    </source>
</evidence>
<gene>
    <name evidence="2" type="ORF">TVAG_267330</name>
</gene>
<feature type="coiled-coil region" evidence="1">
    <location>
        <begin position="212"/>
        <end position="356"/>
    </location>
</feature>
<feature type="coiled-coil region" evidence="1">
    <location>
        <begin position="121"/>
        <end position="176"/>
    </location>
</feature>
<evidence type="ECO:0000313" key="2">
    <source>
        <dbReference type="EMBL" id="EAX99964.1"/>
    </source>
</evidence>
<evidence type="ECO:0000313" key="3">
    <source>
        <dbReference type="Proteomes" id="UP000001542"/>
    </source>
</evidence>
<organism evidence="2 3">
    <name type="scientific">Trichomonas vaginalis (strain ATCC PRA-98 / G3)</name>
    <dbReference type="NCBI Taxonomy" id="412133"/>
    <lineage>
        <taxon>Eukaryota</taxon>
        <taxon>Metamonada</taxon>
        <taxon>Parabasalia</taxon>
        <taxon>Trichomonadida</taxon>
        <taxon>Trichomonadidae</taxon>
        <taxon>Trichomonas</taxon>
    </lineage>
</organism>
<dbReference type="SMR" id="A2F571"/>
<keyword evidence="3" id="KW-1185">Reference proteome</keyword>
<proteinExistence type="predicted"/>
<name>A2F571_TRIV3</name>
<reference evidence="2" key="2">
    <citation type="journal article" date="2007" name="Science">
        <title>Draft genome sequence of the sexually transmitted pathogen Trichomonas vaginalis.</title>
        <authorList>
            <person name="Carlton J.M."/>
            <person name="Hirt R.P."/>
            <person name="Silva J.C."/>
            <person name="Delcher A.L."/>
            <person name="Schatz M."/>
            <person name="Zhao Q."/>
            <person name="Wortman J.R."/>
            <person name="Bidwell S.L."/>
            <person name="Alsmark U.C.M."/>
            <person name="Besteiro S."/>
            <person name="Sicheritz-Ponten T."/>
            <person name="Noel C.J."/>
            <person name="Dacks J.B."/>
            <person name="Foster P.G."/>
            <person name="Simillion C."/>
            <person name="Van de Peer Y."/>
            <person name="Miranda-Saavedra D."/>
            <person name="Barton G.J."/>
            <person name="Westrop G.D."/>
            <person name="Mueller S."/>
            <person name="Dessi D."/>
            <person name="Fiori P.L."/>
            <person name="Ren Q."/>
            <person name="Paulsen I."/>
            <person name="Zhang H."/>
            <person name="Bastida-Corcuera F.D."/>
            <person name="Simoes-Barbosa A."/>
            <person name="Brown M.T."/>
            <person name="Hayes R.D."/>
            <person name="Mukherjee M."/>
            <person name="Okumura C.Y."/>
            <person name="Schneider R."/>
            <person name="Smith A.J."/>
            <person name="Vanacova S."/>
            <person name="Villalvazo M."/>
            <person name="Haas B.J."/>
            <person name="Pertea M."/>
            <person name="Feldblyum T.V."/>
            <person name="Utterback T.R."/>
            <person name="Shu C.L."/>
            <person name="Osoegawa K."/>
            <person name="de Jong P.J."/>
            <person name="Hrdy I."/>
            <person name="Horvathova L."/>
            <person name="Zubacova Z."/>
            <person name="Dolezal P."/>
            <person name="Malik S.B."/>
            <person name="Logsdon J.M. Jr."/>
            <person name="Henze K."/>
            <person name="Gupta A."/>
            <person name="Wang C.C."/>
            <person name="Dunne R.L."/>
            <person name="Upcroft J.A."/>
            <person name="Upcroft P."/>
            <person name="White O."/>
            <person name="Salzberg S.L."/>
            <person name="Tang P."/>
            <person name="Chiu C.-H."/>
            <person name="Lee Y.-S."/>
            <person name="Embley T.M."/>
            <person name="Coombs G.H."/>
            <person name="Mottram J.C."/>
            <person name="Tachezy J."/>
            <person name="Fraser-Liggett C.M."/>
            <person name="Johnson P.J."/>
        </authorList>
    </citation>
    <scope>NUCLEOTIDE SEQUENCE [LARGE SCALE GENOMIC DNA]</scope>
    <source>
        <strain evidence="2">G3</strain>
    </source>
</reference>